<dbReference type="EMBL" id="CP001363">
    <property type="protein sequence ID" value="ACY90177.1"/>
    <property type="molecule type" value="Genomic_DNA"/>
</dbReference>
<dbReference type="KEGG" id="seo:STM14_3773"/>
<proteinExistence type="predicted"/>
<accession>A0A0F6B6N0</accession>
<name>A0A0F6B6N0_SALT1</name>
<gene>
    <name evidence="1" type="ordered locus">STM14_3773</name>
</gene>
<keyword evidence="2" id="KW-1185">Reference proteome</keyword>
<dbReference type="Proteomes" id="UP000002695">
    <property type="component" value="Chromosome"/>
</dbReference>
<sequence>MRYAENRRINRYSLLSAFCPQRQTNAIAKCESCLRIRNDNYRTE</sequence>
<evidence type="ECO:0000313" key="1">
    <source>
        <dbReference type="EMBL" id="ACY90177.1"/>
    </source>
</evidence>
<dbReference type="HOGENOM" id="CLU_3221764_0_0_6"/>
<evidence type="ECO:0000313" key="2">
    <source>
        <dbReference type="Proteomes" id="UP000002695"/>
    </source>
</evidence>
<reference evidence="1 2" key="1">
    <citation type="journal article" date="2010" name="J. Bacteriol.">
        <title>Short-term signatures of evolutionary change in the Salmonella enterica serovar typhimurium 14028 genome.</title>
        <authorList>
            <person name="Jarvik T."/>
            <person name="Smillie C."/>
            <person name="Groisman E.A."/>
            <person name="Ochman H."/>
        </authorList>
    </citation>
    <scope>NUCLEOTIDE SEQUENCE [LARGE SCALE GENOMIC DNA]</scope>
    <source>
        <strain evidence="2">14028s / SGSC 2262</strain>
    </source>
</reference>
<organism evidence="1 2">
    <name type="scientific">Salmonella typhimurium (strain 14028s / SGSC 2262)</name>
    <dbReference type="NCBI Taxonomy" id="588858"/>
    <lineage>
        <taxon>Bacteria</taxon>
        <taxon>Pseudomonadati</taxon>
        <taxon>Pseudomonadota</taxon>
        <taxon>Gammaproteobacteria</taxon>
        <taxon>Enterobacterales</taxon>
        <taxon>Enterobacteriaceae</taxon>
        <taxon>Salmonella</taxon>
    </lineage>
</organism>
<protein>
    <submittedName>
        <fullName evidence="1">Uncharacterized protein</fullName>
    </submittedName>
</protein>
<dbReference type="AlphaFoldDB" id="A0A0F6B6N0"/>